<dbReference type="PROSITE" id="PS50105">
    <property type="entry name" value="SAM_DOMAIN"/>
    <property type="match status" value="1"/>
</dbReference>
<evidence type="ECO:0000256" key="33">
    <source>
        <dbReference type="SAM" id="Coils"/>
    </source>
</evidence>
<dbReference type="Gene3D" id="3.30.200.20">
    <property type="entry name" value="Phosphorylase Kinase, domain 1"/>
    <property type="match status" value="1"/>
</dbReference>
<evidence type="ECO:0000256" key="22">
    <source>
        <dbReference type="ARBA" id="ARBA00056730"/>
    </source>
</evidence>
<feature type="compositionally biased region" description="Basic and acidic residues" evidence="34">
    <location>
        <begin position="739"/>
        <end position="752"/>
    </location>
</feature>
<keyword evidence="10" id="KW-0479">Metal-binding</keyword>
<evidence type="ECO:0000256" key="29">
    <source>
        <dbReference type="ARBA" id="ARBA00078648"/>
    </source>
</evidence>
<keyword evidence="11" id="KW-0699">rRNA-binding</keyword>
<dbReference type="PROSITE" id="PS50011">
    <property type="entry name" value="PROTEIN_KINASE_DOM"/>
    <property type="match status" value="1"/>
</dbReference>
<dbReference type="FunFam" id="1.10.510.10:FF:000243">
    <property type="entry name" value="mitogen-activated protein kinase kinase kinase 20 isoform X2"/>
    <property type="match status" value="1"/>
</dbReference>
<dbReference type="InterPro" id="IPR011009">
    <property type="entry name" value="Kinase-like_dom_sf"/>
</dbReference>
<dbReference type="FunFam" id="3.30.200.20:FF:000220">
    <property type="entry name" value="mitogen-activated protein kinase kinase kinase 20 isoform X1"/>
    <property type="match status" value="1"/>
</dbReference>
<dbReference type="Gene3D" id="1.10.510.10">
    <property type="entry name" value="Transferase(Phosphotransferase) domain 1"/>
    <property type="match status" value="1"/>
</dbReference>
<evidence type="ECO:0000256" key="34">
    <source>
        <dbReference type="SAM" id="MobiDB-lite"/>
    </source>
</evidence>
<evidence type="ECO:0000256" key="18">
    <source>
        <dbReference type="ARBA" id="ARBA00023242"/>
    </source>
</evidence>
<dbReference type="GeneID" id="108702997"/>
<evidence type="ECO:0000256" key="19">
    <source>
        <dbReference type="ARBA" id="ARBA00023306"/>
    </source>
</evidence>
<evidence type="ECO:0000256" key="27">
    <source>
        <dbReference type="ARBA" id="ARBA00069021"/>
    </source>
</evidence>
<evidence type="ECO:0000256" key="20">
    <source>
        <dbReference type="ARBA" id="ARBA00050818"/>
    </source>
</evidence>
<gene>
    <name evidence="36" type="primary">map3k20.S</name>
</gene>
<evidence type="ECO:0000256" key="24">
    <source>
        <dbReference type="ARBA" id="ARBA00062065"/>
    </source>
</evidence>
<evidence type="ECO:0000256" key="17">
    <source>
        <dbReference type="ARBA" id="ARBA00022990"/>
    </source>
</evidence>
<feature type="compositionally biased region" description="Basic residues" evidence="34">
    <location>
        <begin position="774"/>
        <end position="788"/>
    </location>
</feature>
<dbReference type="InterPro" id="IPR001245">
    <property type="entry name" value="Ser-Thr/Tyr_kinase_cat_dom"/>
</dbReference>
<dbReference type="PRINTS" id="PR00109">
    <property type="entry name" value="TYRKINASE"/>
</dbReference>
<dbReference type="RefSeq" id="XP_041434865.1">
    <property type="nucleotide sequence ID" value="XM_041578931.1"/>
</dbReference>
<reference evidence="36" key="1">
    <citation type="submission" date="2025-08" db="UniProtKB">
        <authorList>
            <consortium name="RefSeq"/>
        </authorList>
    </citation>
    <scope>IDENTIFICATION</scope>
    <source>
        <strain evidence="36">J_2021</strain>
        <tissue evidence="36">Erythrocytes</tissue>
    </source>
</reference>
<comment type="similarity">
    <text evidence="4">Belongs to the protein kinase superfamily. STE Ser/Thr protein kinase family. MAP kinase kinase kinase subfamily.</text>
</comment>
<keyword evidence="33" id="KW-0175">Coiled coil</keyword>
<dbReference type="GO" id="GO:0005524">
    <property type="term" value="F:ATP binding"/>
    <property type="evidence" value="ECO:0007669"/>
    <property type="project" value="UniProtKB-KW"/>
</dbReference>
<comment type="subunit">
    <text evidence="26">Homodimer. Interacts with ZNF33A. Component of a signaling complex containing at least AKAP13, PKN1, MAPK14, MAP3K20 and MAP2K3. Within this complex, AKAP13 interacts directly with PKN1, which in turn recruits MAPK14, MAP2K3 and MAP3K20. Interacts with EIF2AK4/GCN2; promoting EIF2AK4/GCN2 kinase activity.</text>
</comment>
<dbReference type="SUPFAM" id="SSF47769">
    <property type="entry name" value="SAM/Pointed domain"/>
    <property type="match status" value="1"/>
</dbReference>
<dbReference type="EC" id="2.7.11.25" evidence="5"/>
<evidence type="ECO:0000256" key="9">
    <source>
        <dbReference type="ARBA" id="ARBA00022679"/>
    </source>
</evidence>
<dbReference type="Proteomes" id="UP000186698">
    <property type="component" value="Chromosome 9_10S"/>
</dbReference>
<keyword evidence="18" id="KW-0539">Nucleus</keyword>
<dbReference type="GO" id="GO:0004709">
    <property type="term" value="F:MAP kinase kinase kinase activity"/>
    <property type="evidence" value="ECO:0007669"/>
    <property type="project" value="UniProtKB-EC"/>
</dbReference>
<name>A0A1L8EP79_XENLA</name>
<dbReference type="GO" id="GO:0007254">
    <property type="term" value="P:JNK cascade"/>
    <property type="evidence" value="ECO:0007669"/>
    <property type="project" value="UniProtKB-ARBA"/>
</dbReference>
<accession>A0A1L8EP79</accession>
<evidence type="ECO:0000256" key="23">
    <source>
        <dbReference type="ARBA" id="ARBA00058083"/>
    </source>
</evidence>
<dbReference type="Pfam" id="PF07714">
    <property type="entry name" value="PK_Tyr_Ser-Thr"/>
    <property type="match status" value="1"/>
</dbReference>
<comment type="catalytic activity">
    <reaction evidence="21">
        <text>L-threonyl-[protein] + ATP = O-phospho-L-threonyl-[protein] + ADP + H(+)</text>
        <dbReference type="Rhea" id="RHEA:46608"/>
        <dbReference type="Rhea" id="RHEA-COMP:11060"/>
        <dbReference type="Rhea" id="RHEA-COMP:11605"/>
        <dbReference type="ChEBI" id="CHEBI:15378"/>
        <dbReference type="ChEBI" id="CHEBI:30013"/>
        <dbReference type="ChEBI" id="CHEBI:30616"/>
        <dbReference type="ChEBI" id="CHEBI:61977"/>
        <dbReference type="ChEBI" id="CHEBI:456216"/>
        <dbReference type="EC" id="2.7.11.25"/>
    </reaction>
    <physiologicalReaction direction="left-to-right" evidence="21">
        <dbReference type="Rhea" id="RHEA:46609"/>
    </physiologicalReaction>
</comment>
<dbReference type="CTD" id="108702997"/>
<feature type="compositionally biased region" description="Low complexity" evidence="34">
    <location>
        <begin position="649"/>
        <end position="665"/>
    </location>
</feature>
<keyword evidence="6" id="KW-0963">Cytoplasm</keyword>
<evidence type="ECO:0000256" key="10">
    <source>
        <dbReference type="ARBA" id="ARBA00022723"/>
    </source>
</evidence>
<dbReference type="InterPro" id="IPR008271">
    <property type="entry name" value="Ser/Thr_kinase_AS"/>
</dbReference>
<keyword evidence="13 36" id="KW-0418">Kinase</keyword>
<evidence type="ECO:0000256" key="2">
    <source>
        <dbReference type="ARBA" id="ARBA00004123"/>
    </source>
</evidence>
<evidence type="ECO:0000256" key="13">
    <source>
        <dbReference type="ARBA" id="ARBA00022777"/>
    </source>
</evidence>
<feature type="compositionally biased region" description="Polar residues" evidence="34">
    <location>
        <begin position="675"/>
        <end position="717"/>
    </location>
</feature>
<keyword evidence="35" id="KW-1185">Reference proteome</keyword>
<dbReference type="InterPro" id="IPR000719">
    <property type="entry name" value="Prot_kinase_dom"/>
</dbReference>
<keyword evidence="12" id="KW-0547">Nucleotide-binding</keyword>
<evidence type="ECO:0000256" key="25">
    <source>
        <dbReference type="ARBA" id="ARBA00063590"/>
    </source>
</evidence>
<evidence type="ECO:0000256" key="26">
    <source>
        <dbReference type="ARBA" id="ARBA00063807"/>
    </source>
</evidence>
<dbReference type="CDD" id="cd09529">
    <property type="entry name" value="SAM_MLTK"/>
    <property type="match status" value="1"/>
</dbReference>
<keyword evidence="8" id="KW-0597">Phosphoprotein</keyword>
<evidence type="ECO:0000256" key="12">
    <source>
        <dbReference type="ARBA" id="ARBA00022741"/>
    </source>
</evidence>
<dbReference type="GO" id="GO:0005634">
    <property type="term" value="C:nucleus"/>
    <property type="evidence" value="ECO:0007669"/>
    <property type="project" value="UniProtKB-SubCell"/>
</dbReference>
<dbReference type="InterPro" id="IPR013761">
    <property type="entry name" value="SAM/pointed_sf"/>
</dbReference>
<protein>
    <recommendedName>
        <fullName evidence="27">Mitogen-activated protein kinase kinase kinase 20</fullName>
        <ecNumber evidence="5">2.7.11.25</ecNumber>
    </recommendedName>
    <alternativeName>
        <fullName evidence="31">Leucine zipper- and sterile alpha motif-containing kinase</fullName>
    </alternativeName>
    <alternativeName>
        <fullName evidence="28">MLK-like mitogen-activated protein triple kinase</fullName>
    </alternativeName>
    <alternativeName>
        <fullName evidence="30">Mitogen-activated protein kinase kinase kinase MLT</fullName>
    </alternativeName>
    <alternativeName>
        <fullName evidence="29">Mixed lineage kinase-related kinase</fullName>
    </alternativeName>
    <alternativeName>
        <fullName evidence="32">Sterile alpha motif- and leucine zipper-containing kinase AZK</fullName>
    </alternativeName>
</protein>
<dbReference type="GO" id="GO:0000287">
    <property type="term" value="F:magnesium ion binding"/>
    <property type="evidence" value="ECO:0007669"/>
    <property type="project" value="UniProtKB-ARBA"/>
</dbReference>
<comment type="subunit">
    <text evidence="24">Interacts with isoform ZAKbeta.</text>
</comment>
<dbReference type="PROSITE" id="PS00108">
    <property type="entry name" value="PROTEIN_KINASE_ST"/>
    <property type="match status" value="1"/>
</dbReference>
<comment type="subunit">
    <text evidence="25">Interacts with isoform ZAKalpha.</text>
</comment>
<dbReference type="InterPro" id="IPR051681">
    <property type="entry name" value="Ser/Thr_Kinases-Pseudokinases"/>
</dbReference>
<evidence type="ECO:0000256" key="31">
    <source>
        <dbReference type="ARBA" id="ARBA00080956"/>
    </source>
</evidence>
<dbReference type="AlphaFoldDB" id="A0A1L8EP79"/>
<comment type="catalytic activity">
    <reaction evidence="20">
        <text>L-seryl-[protein] + ATP = O-phospho-L-seryl-[protein] + ADP + H(+)</text>
        <dbReference type="Rhea" id="RHEA:17989"/>
        <dbReference type="Rhea" id="RHEA-COMP:9863"/>
        <dbReference type="Rhea" id="RHEA-COMP:11604"/>
        <dbReference type="ChEBI" id="CHEBI:15378"/>
        <dbReference type="ChEBI" id="CHEBI:29999"/>
        <dbReference type="ChEBI" id="CHEBI:30616"/>
        <dbReference type="ChEBI" id="CHEBI:83421"/>
        <dbReference type="ChEBI" id="CHEBI:456216"/>
        <dbReference type="EC" id="2.7.11.25"/>
    </reaction>
    <physiologicalReaction direction="left-to-right" evidence="20">
        <dbReference type="Rhea" id="RHEA:17990"/>
    </physiologicalReaction>
</comment>
<evidence type="ECO:0000313" key="35">
    <source>
        <dbReference type="Proteomes" id="UP000186698"/>
    </source>
</evidence>
<proteinExistence type="inferred from homology"/>
<keyword evidence="17" id="KW-0007">Acetylation</keyword>
<dbReference type="OMA" id="XSDVRTP"/>
<keyword evidence="14" id="KW-0067">ATP-binding</keyword>
<evidence type="ECO:0000256" key="6">
    <source>
        <dbReference type="ARBA" id="ARBA00022490"/>
    </source>
</evidence>
<dbReference type="PaxDb" id="8355-A0A1L8EP79"/>
<dbReference type="GO" id="GO:0019843">
    <property type="term" value="F:rRNA binding"/>
    <property type="evidence" value="ECO:0007669"/>
    <property type="project" value="UniProtKB-KW"/>
</dbReference>
<evidence type="ECO:0000256" key="11">
    <source>
        <dbReference type="ARBA" id="ARBA00022730"/>
    </source>
</evidence>
<comment type="function">
    <text evidence="22">Isoform that lacks the C-terminal region that mediates ribosome-binding: does not act as a sensor of ribosome collisions in response to ribotoxic stress. May act as an antagonist of isoform ZAKalpha: interacts with isoform ZAKalpha, leading to decrease the expression of isoform ZAKalpha.</text>
</comment>
<dbReference type="GO" id="GO:0038066">
    <property type="term" value="P:p38MAPK cascade"/>
    <property type="evidence" value="ECO:0007669"/>
    <property type="project" value="UniProtKB-ARBA"/>
</dbReference>
<dbReference type="Pfam" id="PF00536">
    <property type="entry name" value="SAM_1"/>
    <property type="match status" value="1"/>
</dbReference>
<evidence type="ECO:0000256" key="32">
    <source>
        <dbReference type="ARBA" id="ARBA00083422"/>
    </source>
</evidence>
<keyword evidence="19" id="KW-0131">Cell cycle</keyword>
<evidence type="ECO:0000256" key="30">
    <source>
        <dbReference type="ARBA" id="ARBA00080027"/>
    </source>
</evidence>
<keyword evidence="7" id="KW-0723">Serine/threonine-protein kinase</keyword>
<dbReference type="STRING" id="8355.A0A1L8EP79"/>
<keyword evidence="9" id="KW-0808">Transferase</keyword>
<evidence type="ECO:0000256" key="14">
    <source>
        <dbReference type="ARBA" id="ARBA00022840"/>
    </source>
</evidence>
<dbReference type="InterPro" id="IPR001660">
    <property type="entry name" value="SAM"/>
</dbReference>
<evidence type="ECO:0000256" key="8">
    <source>
        <dbReference type="ARBA" id="ARBA00022553"/>
    </source>
</evidence>
<comment type="function">
    <text evidence="23">Stress-activated component of a protein kinase signal transduction cascade that promotes programmed cell death in response to various stress, such as ribosomal stress, osmotic shock and ionizing radiation. Acts by catalyzing phosphorylation of MAP kinase kinases, leading to activation of the JNK (MAPK8/JNK1, MAPK9/JNK2 and/or MAPK10/JNK3) and MAP kinase p38 (MAPK11, MAPK12, MAPK13 and/or MAPK14) pathways. Activates JNK through phosphorylation of MAP2K4/MKK4 and MAP2K7/MKK7, and MAP kinase p38 gamma (MAPK12) via phosphorylation of MAP2K3/MKK3 and MAP2K6/MKK6. Involved in stress associated with adrenergic stimulation: contributes to cardiac decompensation during periods of acute cardiac stress. May be involved in regulation of S and G2 cell cycle checkpoint by mediating phosphorylation of CHEK2.</text>
</comment>
<feature type="coiled-coil region" evidence="33">
    <location>
        <begin position="280"/>
        <end position="321"/>
    </location>
</feature>
<dbReference type="SMART" id="SM00454">
    <property type="entry name" value="SAM"/>
    <property type="match status" value="1"/>
</dbReference>
<organism evidence="35 36">
    <name type="scientific">Xenopus laevis</name>
    <name type="common">African clawed frog</name>
    <dbReference type="NCBI Taxonomy" id="8355"/>
    <lineage>
        <taxon>Eukaryota</taxon>
        <taxon>Metazoa</taxon>
        <taxon>Chordata</taxon>
        <taxon>Craniata</taxon>
        <taxon>Vertebrata</taxon>
        <taxon>Euteleostomi</taxon>
        <taxon>Amphibia</taxon>
        <taxon>Batrachia</taxon>
        <taxon>Anura</taxon>
        <taxon>Pipoidea</taxon>
        <taxon>Pipidae</taxon>
        <taxon>Xenopodinae</taxon>
        <taxon>Xenopus</taxon>
        <taxon>Xenopus</taxon>
    </lineage>
</organism>
<dbReference type="PANTHER" id="PTHR44329">
    <property type="entry name" value="SERINE/THREONINE-PROTEIN KINASE TNNI3K-RELATED"/>
    <property type="match status" value="1"/>
</dbReference>
<evidence type="ECO:0000256" key="15">
    <source>
        <dbReference type="ARBA" id="ARBA00022842"/>
    </source>
</evidence>
<evidence type="ECO:0000256" key="5">
    <source>
        <dbReference type="ARBA" id="ARBA00012406"/>
    </source>
</evidence>
<dbReference type="GO" id="GO:0051403">
    <property type="term" value="P:stress-activated MAPK cascade"/>
    <property type="evidence" value="ECO:0007669"/>
    <property type="project" value="UniProtKB-ARBA"/>
</dbReference>
<comment type="cofactor">
    <cofactor evidence="1">
        <name>Mg(2+)</name>
        <dbReference type="ChEBI" id="CHEBI:18420"/>
    </cofactor>
</comment>
<dbReference type="SUPFAM" id="SSF56112">
    <property type="entry name" value="Protein kinase-like (PK-like)"/>
    <property type="match status" value="1"/>
</dbReference>
<dbReference type="GO" id="GO:0042733">
    <property type="term" value="P:embryonic digit morphogenesis"/>
    <property type="evidence" value="ECO:0007669"/>
    <property type="project" value="UniProtKB-ARBA"/>
</dbReference>
<dbReference type="OrthoDB" id="339325at2759"/>
<dbReference type="Gene3D" id="1.10.150.50">
    <property type="entry name" value="Transcription Factor, Ets-1"/>
    <property type="match status" value="1"/>
</dbReference>
<sequence>MLSLTASFVQIKFDDLQFFENCGGGSFGSVYRAKWLSQDKEVAVKKLLKIEKEAEILSMLSHRNIIQFYGAVLEPPNYCIITEYAACGSLYDYINSTRSESMDMDHIMAWAMDVAKGMHYLHMEAPIRVIHRDLKSRNVVITMDGILKICDFGASRFHSHTTHMSLVGTFPWMAPEVIQSLPVSETCDTYSYGVVLWEMLTREVPFKGLEGLQVAWLVVEKNERLTIPSSCPRSFAELMHQCWEADSKERPAFKQIISNLESMSNDSKLPDQCNSFLHNKAEWRCEIEETLERMKRLERDLSYKEQELKEREKHLKNWEKKLTEQSHTPLLPSFDICAWTEEDVYVWMQQLVKSDDENIYASLFRQHHITGKRLLLLEEMDLKDMGIVSKGHIIHLKTAIEKLTHDYLNLFHFPPLIKDLESENDEEEKIVNLELVFGYHFKPGSGREDCKWKMYMELDGDEIAITYIKDVTFNRNQPDVELLRMTKPPFVMEKWIVGIRENETVECIVTYENEVRTPKITKHIHKIHWDKMKMQDAVKPVQLAIMSPLLTSESKQSNYESNEDCQWIYTLRMRQMASPTSPQNASGLPRSSSFSNLSQIFPYLHSQESYAAAVRRIRTSPTLQVTSINYLRSSSPTQFGLAKNLSSLSIQSSKGSSASSTASDSPSERERAHRTPNNSNYKHSRYSTPMQRKSGGKSPQMNTGKNYKSFTVTYSHSRPNEQRPQKTNQTRHIPGMPKLESDRDVNGEEKNNNDGGWIKVDCSKKTHKQPTTSKSHRERSKSFGRGRR</sequence>
<dbReference type="PANTHER" id="PTHR44329:SF288">
    <property type="entry name" value="MITOGEN-ACTIVATED PROTEIN KINASE KINASE KINASE 20"/>
    <property type="match status" value="1"/>
</dbReference>
<keyword evidence="16" id="KW-0694">RNA-binding</keyword>
<dbReference type="GO" id="GO:0004672">
    <property type="term" value="F:protein kinase activity"/>
    <property type="evidence" value="ECO:0000318"/>
    <property type="project" value="GO_Central"/>
</dbReference>
<evidence type="ECO:0000256" key="3">
    <source>
        <dbReference type="ARBA" id="ARBA00004496"/>
    </source>
</evidence>
<evidence type="ECO:0000256" key="4">
    <source>
        <dbReference type="ARBA" id="ARBA00006529"/>
    </source>
</evidence>
<dbReference type="GO" id="GO:0007265">
    <property type="term" value="P:Ras protein signal transduction"/>
    <property type="evidence" value="ECO:0000318"/>
    <property type="project" value="GO_Central"/>
</dbReference>
<keyword evidence="15" id="KW-0460">Magnesium</keyword>
<evidence type="ECO:0000256" key="21">
    <source>
        <dbReference type="ARBA" id="ARBA00051073"/>
    </source>
</evidence>
<dbReference type="FunFam" id="1.10.150.50:FF:000065">
    <property type="entry name" value="mitogen-activated protein kinase kinase kinase 20 isoform X1"/>
    <property type="match status" value="1"/>
</dbReference>
<dbReference type="GO" id="GO:0005737">
    <property type="term" value="C:cytoplasm"/>
    <property type="evidence" value="ECO:0000318"/>
    <property type="project" value="GO_Central"/>
</dbReference>
<evidence type="ECO:0000256" key="7">
    <source>
        <dbReference type="ARBA" id="ARBA00022527"/>
    </source>
</evidence>
<feature type="region of interest" description="Disordered" evidence="34">
    <location>
        <begin position="649"/>
        <end position="788"/>
    </location>
</feature>
<evidence type="ECO:0000313" key="36">
    <source>
        <dbReference type="RefSeq" id="XP_041434865.1"/>
    </source>
</evidence>
<evidence type="ECO:0000256" key="16">
    <source>
        <dbReference type="ARBA" id="ARBA00022884"/>
    </source>
</evidence>
<evidence type="ECO:0000256" key="28">
    <source>
        <dbReference type="ARBA" id="ARBA00075506"/>
    </source>
</evidence>
<comment type="subcellular location">
    <subcellularLocation>
        <location evidence="3">Cytoplasm</location>
    </subcellularLocation>
    <subcellularLocation>
        <location evidence="2">Nucleus</location>
    </subcellularLocation>
</comment>
<evidence type="ECO:0000256" key="1">
    <source>
        <dbReference type="ARBA" id="ARBA00001946"/>
    </source>
</evidence>
<dbReference type="SMART" id="SM00220">
    <property type="entry name" value="S_TKc"/>
    <property type="match status" value="1"/>
</dbReference>